<feature type="region of interest" description="Disordered" evidence="3">
    <location>
        <begin position="471"/>
        <end position="493"/>
    </location>
</feature>
<feature type="domain" description="Leucine-rich repeat-containing protein 37 N-terminal" evidence="6">
    <location>
        <begin position="474"/>
        <end position="546"/>
    </location>
</feature>
<dbReference type="InParanoid" id="G1SKG6"/>
<feature type="region of interest" description="Disordered" evidence="3">
    <location>
        <begin position="1594"/>
        <end position="1633"/>
    </location>
</feature>
<name>G1SKG6_RABIT</name>
<feature type="compositionally biased region" description="Basic residues" evidence="3">
    <location>
        <begin position="1352"/>
        <end position="1371"/>
    </location>
</feature>
<feature type="region of interest" description="Disordered" evidence="3">
    <location>
        <begin position="101"/>
        <end position="202"/>
    </location>
</feature>
<sequence length="1891" mass="208207">MAQPPTTPEKDEHSPVDQGIPARPEELEGPSPSQQESSVLLQKPTVGAEQLSVQQEQPEPSTENTMTLSPLDLSVLFRGHRLTLPKTTQKPVDLEVTITSASEVESFPGQQKDSAQPTGLTQQAEFSPTQFDPPSQILEPTEKVEFSPAEQEATDETADPHNEVEPIPMQQDSPSVPQAPPGADSSATQQEVSEHPPETPSEANLFLPQQEVTPKEFGTQPPVYQEVTFPTLTQDRTQYPQLSRNLFQPFTMQVAITPFPANPDVRLPHLDQVQAQHPNLAQVMVQPSNLGLSTTPKPTMQGDFSATQLPEPPKKVVAQLPVFQEVTTPTPVQNPVQYPMSPRITFRPLKLELTIAPQPTTGGELSPTVQDTTSQSLEPPKGVGGGQIPLYQEVTVPKQGQNQAQHPELPSITFQPLTLGLTITPEATMQAEHSTAPKTPPTHAEAILSHPDLIQATDQHLDLGIALTPELNTEVEPSPTTPETPTQLTESSTEVAAQLPVYQEVTSPAPGQDQAQPPVSASVTDQPLDLPPTNTPEPTTEAEHSTALYPDKIQTQNPNLTQVTVQHLGQEFTITPEPSSTETELASNMQETPAQHPASASVTVQPLSVVLTTTPQPSVEAEHSTALKTTTPPPLYPEATLSHSEYVQAQHPEVTGVTVQPFDLELTLTPGSKVEAEPSPAIQQTPAQPPELPTEAVTQPPVNYEMTVATPSQDQTQHSMSPGVAVQPSKLELPITAEPTTQAEHSTALETTVPPPVHSQVTLSHPDQIQTQHKNLSQVTVKPLGLAITGTPQYTTEVKPSTTMQVTLPQPPEPPNEVAAQSPVYYEMTVPTPGQDQDQHATSPSVTAQPSELELTQIPAPATQVDLPILLKTTAVPLGQIQMQYPEVTGQPSDLQFPVTQYSVNYIPESALAVQKEKNATQNTDTCELCTCKDQTLSCTGLSPRQKLHRVPVPAPNTFNGTFIILNFQGNSISYIDDDVWKAYHWVEKLILSENYLTELHKDSFEGLLSLQYLDLSCNKIQSIERRTFESLPFLQFLNLGCNLLTELNFGTFQAWHGMQFLHKVNLDRNPLTTVEDSYLFKLPALKYLDIGTTQVPLTAVENILMMTLELEKLILPSHMACCLCQFKSNIEVVCRTVKLHCGSACLTNTTRCLEEASIGNPKGEFMKALQARKKNTSTELIIEPEVEMSERKQLNVAYATNEPLDFNDESDVISALNYILPYFSEGNLEDVESTLLPFIKLLFSSTQGDKSLGSLETNPRIPFVKPYESKLRKLRFLENLLNAEIQAKINAVKRREKAAMLMQPMLLGPKFKRQIFLKKLEIAQSQQNSLATTPSGGRRLQRVKKVVKGLKGLQKRLRQERRKQSIRRQRAGPLGGSFAEGGLGRAGPGELEELNHAVQRPSQGVGNSLHAEPSLTKGHEAVASPVLQEHIVGRSSAVSLVEPLPEFNNKGKDLTYTMLVLEDANARVKKTEAAKPIYSEPNYRFPKTRSHLVLRTPKAKLSRKFRRKTPLNTQVSVKRPAFLALRSLIGSPSREAFSSPGDLTSQRSPTLEEVVLENVTEENPSMGDDLEGNTLVENMVELEETLPANTTLENPLAAGSAGTALSPKPTTKHTNETQREHPNMSTDAPSTPADFTYPSLLSPGDEFEIQLNQQLRSLIPNNDVRRLISHVIRTLKMDCSETHVQLACAKLISRTGLLMKLLSEQQEVKVAKAEWDTDQWKTENYLNESTEAQSDQKGPDSRELTKEVPGYGYNNKLILAISVTVVVMILIIIFCLIEIYSHRAGTRGDVEQSSRGFFQHAPRKCTDSEAQVGFFWLRRPLWLRDMYRPLNATRKTDMARKLHDKESSDEDEIFNKDAGEPPAAPAEKEAPTESTAEGEESEAPEEQPTE</sequence>
<evidence type="ECO:0000256" key="3">
    <source>
        <dbReference type="SAM" id="MobiDB-lite"/>
    </source>
</evidence>
<feature type="domain" description="Leucine-rich repeat-containing protein 37 N-terminal" evidence="6">
    <location>
        <begin position="797"/>
        <end position="866"/>
    </location>
</feature>
<evidence type="ECO:0000313" key="7">
    <source>
        <dbReference type="Ensembl" id="ENSOCUP00000003306.3"/>
    </source>
</evidence>
<organism evidence="7 8">
    <name type="scientific">Oryctolagus cuniculus</name>
    <name type="common">Rabbit</name>
    <dbReference type="NCBI Taxonomy" id="9986"/>
    <lineage>
        <taxon>Eukaryota</taxon>
        <taxon>Metazoa</taxon>
        <taxon>Chordata</taxon>
        <taxon>Craniata</taxon>
        <taxon>Vertebrata</taxon>
        <taxon>Euteleostomi</taxon>
        <taxon>Mammalia</taxon>
        <taxon>Eutheria</taxon>
        <taxon>Euarchontoglires</taxon>
        <taxon>Glires</taxon>
        <taxon>Lagomorpha</taxon>
        <taxon>Leporidae</taxon>
        <taxon>Oryctolagus</taxon>
    </lineage>
</organism>
<feature type="compositionally biased region" description="Polar residues" evidence="3">
    <location>
        <begin position="357"/>
        <end position="377"/>
    </location>
</feature>
<keyword evidence="1" id="KW-0433">Leucine-rich repeat</keyword>
<dbReference type="Pfam" id="PF14914">
    <property type="entry name" value="LRRC37AB_C"/>
    <property type="match status" value="1"/>
</dbReference>
<dbReference type="SUPFAM" id="SSF52058">
    <property type="entry name" value="L domain-like"/>
    <property type="match status" value="1"/>
</dbReference>
<feature type="domain" description="Leucine-rich repeat-containing protein 37 N-terminal" evidence="6">
    <location>
        <begin position="550"/>
        <end position="579"/>
    </location>
</feature>
<dbReference type="Pfam" id="PF15779">
    <property type="entry name" value="LRRC37"/>
    <property type="match status" value="7"/>
</dbReference>
<dbReference type="HOGENOM" id="CLU_003362_0_0_1"/>
<accession>G1SKG6</accession>
<dbReference type="STRING" id="9986.ENSOCUP00000003306"/>
<proteinExistence type="predicted"/>
<feature type="compositionally biased region" description="Polar residues" evidence="3">
    <location>
        <begin position="513"/>
        <end position="525"/>
    </location>
</feature>
<feature type="compositionally biased region" description="Basic and acidic residues" evidence="3">
    <location>
        <begin position="1838"/>
        <end position="1847"/>
    </location>
</feature>
<dbReference type="PANTHER" id="PTHR23045:SF9">
    <property type="entry name" value="LEUCINE RICH REPEAT CONTAINING 37A-RELATED"/>
    <property type="match status" value="1"/>
</dbReference>
<dbReference type="Proteomes" id="UP000001811">
    <property type="component" value="Chromosome 19"/>
</dbReference>
<dbReference type="InterPro" id="IPR029423">
    <property type="entry name" value="LRRC37AB_C"/>
</dbReference>
<feature type="compositionally biased region" description="Low complexity" evidence="3">
    <location>
        <begin position="474"/>
        <end position="493"/>
    </location>
</feature>
<evidence type="ECO:0000256" key="1">
    <source>
        <dbReference type="ARBA" id="ARBA00022614"/>
    </source>
</evidence>
<dbReference type="Pfam" id="PF13855">
    <property type="entry name" value="LRR_8"/>
    <property type="match status" value="1"/>
</dbReference>
<dbReference type="GeneTree" id="ENSGT00960000191738"/>
<evidence type="ECO:0000259" key="5">
    <source>
        <dbReference type="Pfam" id="PF14914"/>
    </source>
</evidence>
<feature type="compositionally biased region" description="Gly residues" evidence="3">
    <location>
        <begin position="1374"/>
        <end position="1388"/>
    </location>
</feature>
<protein>
    <recommendedName>
        <fullName evidence="9">Leucine rich repeat containing 37A</fullName>
    </recommendedName>
</protein>
<feature type="region of interest" description="Disordered" evidence="3">
    <location>
        <begin position="507"/>
        <end position="545"/>
    </location>
</feature>
<feature type="transmembrane region" description="Helical" evidence="4">
    <location>
        <begin position="1758"/>
        <end position="1778"/>
    </location>
</feature>
<evidence type="ECO:0000256" key="4">
    <source>
        <dbReference type="SAM" id="Phobius"/>
    </source>
</evidence>
<dbReference type="PANTHER" id="PTHR23045">
    <property type="entry name" value="LEUCINE-RICH REPEAT-CONTAINING PROTEIN 37A"/>
    <property type="match status" value="1"/>
</dbReference>
<dbReference type="InterPro" id="IPR032754">
    <property type="entry name" value="LRRC37_N"/>
</dbReference>
<keyword evidence="8" id="KW-1185">Reference proteome</keyword>
<keyword evidence="2" id="KW-0677">Repeat</keyword>
<dbReference type="InterPro" id="IPR032675">
    <property type="entry name" value="LRR_dom_sf"/>
</dbReference>
<feature type="compositionally biased region" description="Polar residues" evidence="3">
    <location>
        <begin position="31"/>
        <end position="40"/>
    </location>
</feature>
<keyword evidence="4" id="KW-0472">Membrane</keyword>
<feature type="region of interest" description="Disordered" evidence="3">
    <location>
        <begin position="1"/>
        <end position="69"/>
    </location>
</feature>
<dbReference type="PROSITE" id="PS51450">
    <property type="entry name" value="LRR"/>
    <property type="match status" value="1"/>
</dbReference>
<evidence type="ECO:0000256" key="2">
    <source>
        <dbReference type="ARBA" id="ARBA00022737"/>
    </source>
</evidence>
<feature type="region of interest" description="Disordered" evidence="3">
    <location>
        <begin position="1838"/>
        <end position="1891"/>
    </location>
</feature>
<evidence type="ECO:0008006" key="9">
    <source>
        <dbReference type="Google" id="ProtNLM"/>
    </source>
</evidence>
<reference evidence="7" key="2">
    <citation type="submission" date="2025-08" db="UniProtKB">
        <authorList>
            <consortium name="Ensembl"/>
        </authorList>
    </citation>
    <scope>IDENTIFICATION</scope>
    <source>
        <strain evidence="7">Thorbecke</strain>
    </source>
</reference>
<feature type="domain" description="LRRC37A/B like protein 1 C-terminal" evidence="5">
    <location>
        <begin position="1643"/>
        <end position="1786"/>
    </location>
</feature>
<keyword evidence="4" id="KW-1133">Transmembrane helix</keyword>
<dbReference type="eggNOG" id="KOG4194">
    <property type="taxonomic scope" value="Eukaryota"/>
</dbReference>
<evidence type="ECO:0000313" key="8">
    <source>
        <dbReference type="Proteomes" id="UP000001811"/>
    </source>
</evidence>
<dbReference type="InterPro" id="IPR001611">
    <property type="entry name" value="Leu-rich_rpt"/>
</dbReference>
<dbReference type="EMBL" id="AAGW02039812">
    <property type="status" value="NOT_ANNOTATED_CDS"/>
    <property type="molecule type" value="Genomic_DNA"/>
</dbReference>
<keyword evidence="4" id="KW-0812">Transmembrane</keyword>
<feature type="compositionally biased region" description="Acidic residues" evidence="3">
    <location>
        <begin position="1877"/>
        <end position="1891"/>
    </location>
</feature>
<dbReference type="Gene3D" id="3.80.10.10">
    <property type="entry name" value="Ribonuclease Inhibitor"/>
    <property type="match status" value="1"/>
</dbReference>
<feature type="domain" description="Leucine-rich repeat-containing protein 37 N-terminal" evidence="6">
    <location>
        <begin position="675"/>
        <end position="747"/>
    </location>
</feature>
<feature type="domain" description="Leucine-rich repeat-containing protein 37 N-terminal" evidence="6">
    <location>
        <begin position="590"/>
        <end position="625"/>
    </location>
</feature>
<feature type="compositionally biased region" description="Basic and acidic residues" evidence="3">
    <location>
        <begin position="1614"/>
        <end position="1623"/>
    </location>
</feature>
<reference evidence="7" key="3">
    <citation type="submission" date="2025-09" db="UniProtKB">
        <authorList>
            <consortium name="Ensembl"/>
        </authorList>
    </citation>
    <scope>IDENTIFICATION</scope>
    <source>
        <strain evidence="7">Thorbecke</strain>
    </source>
</reference>
<feature type="domain" description="Leucine-rich repeat-containing protein 37 N-terminal" evidence="6">
    <location>
        <begin position="363"/>
        <end position="435"/>
    </location>
</feature>
<feature type="compositionally biased region" description="Polar residues" evidence="3">
    <location>
        <begin position="101"/>
        <end position="133"/>
    </location>
</feature>
<dbReference type="SMART" id="SM00369">
    <property type="entry name" value="LRR_TYP"/>
    <property type="match status" value="4"/>
</dbReference>
<reference evidence="7 8" key="1">
    <citation type="journal article" date="2011" name="Nature">
        <title>A high-resolution map of human evolutionary constraint using 29 mammals.</title>
        <authorList>
            <person name="Lindblad-Toh K."/>
            <person name="Garber M."/>
            <person name="Zuk O."/>
            <person name="Lin M.F."/>
            <person name="Parker B.J."/>
            <person name="Washietl S."/>
            <person name="Kheradpour P."/>
            <person name="Ernst J."/>
            <person name="Jordan G."/>
            <person name="Mauceli E."/>
            <person name="Ward L.D."/>
            <person name="Lowe C.B."/>
            <person name="Holloway A.K."/>
            <person name="Clamp M."/>
            <person name="Gnerre S."/>
            <person name="Alfoldi J."/>
            <person name="Beal K."/>
            <person name="Chang J."/>
            <person name="Clawson H."/>
            <person name="Cuff J."/>
            <person name="Di Palma F."/>
            <person name="Fitzgerald S."/>
            <person name="Flicek P."/>
            <person name="Guttman M."/>
            <person name="Hubisz M.J."/>
            <person name="Jaffe D.B."/>
            <person name="Jungreis I."/>
            <person name="Kent W.J."/>
            <person name="Kostka D."/>
            <person name="Lara M."/>
            <person name="Martins A.L."/>
            <person name="Massingham T."/>
            <person name="Moltke I."/>
            <person name="Raney B.J."/>
            <person name="Rasmussen M.D."/>
            <person name="Robinson J."/>
            <person name="Stark A."/>
            <person name="Vilella A.J."/>
            <person name="Wen J."/>
            <person name="Xie X."/>
            <person name="Zody M.C."/>
            <person name="Baldwin J."/>
            <person name="Bloom T."/>
            <person name="Chin C.W."/>
            <person name="Heiman D."/>
            <person name="Nicol R."/>
            <person name="Nusbaum C."/>
            <person name="Young S."/>
            <person name="Wilkinson J."/>
            <person name="Worley K.C."/>
            <person name="Kovar C.L."/>
            <person name="Muzny D.M."/>
            <person name="Gibbs R.A."/>
            <person name="Cree A."/>
            <person name="Dihn H.H."/>
            <person name="Fowler G."/>
            <person name="Jhangiani S."/>
            <person name="Joshi V."/>
            <person name="Lee S."/>
            <person name="Lewis L.R."/>
            <person name="Nazareth L.V."/>
            <person name="Okwuonu G."/>
            <person name="Santibanez J."/>
            <person name="Warren W.C."/>
            <person name="Mardis E.R."/>
            <person name="Weinstock G.M."/>
            <person name="Wilson R.K."/>
            <person name="Delehaunty K."/>
            <person name="Dooling D."/>
            <person name="Fronik C."/>
            <person name="Fulton L."/>
            <person name="Fulton B."/>
            <person name="Graves T."/>
            <person name="Minx P."/>
            <person name="Sodergren E."/>
            <person name="Birney E."/>
            <person name="Margulies E.H."/>
            <person name="Herrero J."/>
            <person name="Green E.D."/>
            <person name="Haussler D."/>
            <person name="Siepel A."/>
            <person name="Goldman N."/>
            <person name="Pollard K.S."/>
            <person name="Pedersen J.S."/>
            <person name="Lander E.S."/>
            <person name="Kellis M."/>
        </authorList>
    </citation>
    <scope>NUCLEOTIDE SEQUENCE [LARGE SCALE GENOMIC DNA]</scope>
    <source>
        <strain evidence="7 8">Thorbecke inbred</strain>
    </source>
</reference>
<evidence type="ECO:0000259" key="6">
    <source>
        <dbReference type="Pfam" id="PF15779"/>
    </source>
</evidence>
<dbReference type="Ensembl" id="ENSOCUT00000003812.4">
    <property type="protein sequence ID" value="ENSOCUP00000003306.3"/>
    <property type="gene ID" value="ENSOCUG00000003814.4"/>
</dbReference>
<feature type="region of interest" description="Disordered" evidence="3">
    <location>
        <begin position="1352"/>
        <end position="1390"/>
    </location>
</feature>
<feature type="domain" description="Leucine-rich repeat-containing protein 37 N-terminal" evidence="6">
    <location>
        <begin position="259"/>
        <end position="302"/>
    </location>
</feature>
<feature type="region of interest" description="Disordered" evidence="3">
    <location>
        <begin position="357"/>
        <end position="384"/>
    </location>
</feature>
<feature type="region of interest" description="Disordered" evidence="3">
    <location>
        <begin position="674"/>
        <end position="697"/>
    </location>
</feature>
<dbReference type="InterPro" id="IPR003591">
    <property type="entry name" value="Leu-rich_rpt_typical-subtyp"/>
</dbReference>
<dbReference type="Bgee" id="ENSOCUG00000003814">
    <property type="expression patterns" value="Expressed in testis and 1 other cell type or tissue"/>
</dbReference>
<feature type="compositionally biased region" description="Polar residues" evidence="3">
    <location>
        <begin position="51"/>
        <end position="68"/>
    </location>
</feature>
<dbReference type="InterPro" id="IPR015753">
    <property type="entry name" value="LRRC37"/>
</dbReference>